<name>A0ABX1VA33_9PLAN</name>
<dbReference type="EMBL" id="WTPX01000018">
    <property type="protein sequence ID" value="NNJ24855.1"/>
    <property type="molecule type" value="Genomic_DNA"/>
</dbReference>
<gene>
    <name evidence="3" type="ORF">LzC2_09150</name>
</gene>
<proteinExistence type="predicted"/>
<protein>
    <submittedName>
        <fullName evidence="3">Uncharacterized protein</fullName>
    </submittedName>
</protein>
<evidence type="ECO:0000313" key="4">
    <source>
        <dbReference type="Proteomes" id="UP000609651"/>
    </source>
</evidence>
<feature type="chain" id="PRO_5046915299" evidence="2">
    <location>
        <begin position="31"/>
        <end position="240"/>
    </location>
</feature>
<evidence type="ECO:0000256" key="2">
    <source>
        <dbReference type="SAM" id="SignalP"/>
    </source>
</evidence>
<feature type="signal peptide" evidence="2">
    <location>
        <begin position="1"/>
        <end position="30"/>
    </location>
</feature>
<keyword evidence="4" id="KW-1185">Reference proteome</keyword>
<sequence>MSVRLPLSRLFPGVAAAALLAAVLSPAAIAGPPCVADGCTTGPGACAPPTRYACRVKVGHEPIERDCAVIETDVICIPPITTSPLCCLKNLLCGKKDCGTKNRGCGVDGCTTAGCDGAACGARGCVPKKPSGWFAKLTNHGCGCGGGLRCVNTLDVHEYECGTRCVCEWSAVPVGGCGQAPCESAVGQVPAMQVYPAPAAPRYDQRPVGGDAVPPAPVPAPPATTFDLPSLIDAPPASAE</sequence>
<feature type="region of interest" description="Disordered" evidence="1">
    <location>
        <begin position="202"/>
        <end position="240"/>
    </location>
</feature>
<comment type="caution">
    <text evidence="3">The sequence shown here is derived from an EMBL/GenBank/DDBJ whole genome shotgun (WGS) entry which is preliminary data.</text>
</comment>
<accession>A0ABX1VA33</accession>
<dbReference type="RefSeq" id="WP_171184248.1">
    <property type="nucleotide sequence ID" value="NZ_WTPX01000018.1"/>
</dbReference>
<evidence type="ECO:0000313" key="3">
    <source>
        <dbReference type="EMBL" id="NNJ24855.1"/>
    </source>
</evidence>
<reference evidence="3 4" key="1">
    <citation type="journal article" date="2020" name="Syst. Appl. Microbiol.">
        <title>Alienimonas chondri sp. nov., a novel planctomycete isolated from the biofilm of the red alga Chondrus crispus.</title>
        <authorList>
            <person name="Vitorino I."/>
            <person name="Albuquerque L."/>
            <person name="Wiegand S."/>
            <person name="Kallscheuer N."/>
            <person name="da Costa M.S."/>
            <person name="Lobo-da-Cunha A."/>
            <person name="Jogler C."/>
            <person name="Lage O.M."/>
        </authorList>
    </citation>
    <scope>NUCLEOTIDE SEQUENCE [LARGE SCALE GENOMIC DNA]</scope>
    <source>
        <strain evidence="3 4">LzC2</strain>
    </source>
</reference>
<keyword evidence="2" id="KW-0732">Signal</keyword>
<dbReference type="Proteomes" id="UP000609651">
    <property type="component" value="Unassembled WGS sequence"/>
</dbReference>
<organism evidence="3 4">
    <name type="scientific">Alienimonas chondri</name>
    <dbReference type="NCBI Taxonomy" id="2681879"/>
    <lineage>
        <taxon>Bacteria</taxon>
        <taxon>Pseudomonadati</taxon>
        <taxon>Planctomycetota</taxon>
        <taxon>Planctomycetia</taxon>
        <taxon>Planctomycetales</taxon>
        <taxon>Planctomycetaceae</taxon>
        <taxon>Alienimonas</taxon>
    </lineage>
</organism>
<evidence type="ECO:0000256" key="1">
    <source>
        <dbReference type="SAM" id="MobiDB-lite"/>
    </source>
</evidence>